<dbReference type="STRING" id="1206085.SAMN05443575_4256"/>
<gene>
    <name evidence="12" type="ORF">SAMN05443575_4256</name>
</gene>
<evidence type="ECO:0000256" key="4">
    <source>
        <dbReference type="ARBA" id="ARBA00022676"/>
    </source>
</evidence>
<keyword evidence="6" id="KW-0460">Magnesium</keyword>
<comment type="cofactor">
    <cofactor evidence="2">
        <name>Mg(2+)</name>
        <dbReference type="ChEBI" id="CHEBI:18420"/>
    </cofactor>
</comment>
<evidence type="ECO:0000256" key="7">
    <source>
        <dbReference type="ARBA" id="ARBA00039022"/>
    </source>
</evidence>
<evidence type="ECO:0000313" key="12">
    <source>
        <dbReference type="EMBL" id="SHH64503.1"/>
    </source>
</evidence>
<accession>A0A1M5UPB1</accession>
<evidence type="ECO:0000256" key="1">
    <source>
        <dbReference type="ARBA" id="ARBA00001936"/>
    </source>
</evidence>
<dbReference type="PANTHER" id="PTHR48090:SF10">
    <property type="entry name" value="GLUCOSYL-3-PHOSPHOGLYCERATE SYNTHASE"/>
    <property type="match status" value="1"/>
</dbReference>
<dbReference type="InterPro" id="IPR001173">
    <property type="entry name" value="Glyco_trans_2-like"/>
</dbReference>
<evidence type="ECO:0000256" key="5">
    <source>
        <dbReference type="ARBA" id="ARBA00022679"/>
    </source>
</evidence>
<evidence type="ECO:0000256" key="9">
    <source>
        <dbReference type="ARBA" id="ARBA00048689"/>
    </source>
</evidence>
<dbReference type="AlphaFoldDB" id="A0A1M5UPB1"/>
<dbReference type="EMBL" id="FQVU01000009">
    <property type="protein sequence ID" value="SHH64503.1"/>
    <property type="molecule type" value="Genomic_DNA"/>
</dbReference>
<reference evidence="12 13" key="1">
    <citation type="submission" date="2016-11" db="EMBL/GenBank/DDBJ databases">
        <authorList>
            <person name="Jaros S."/>
            <person name="Januszkiewicz K."/>
            <person name="Wedrychowicz H."/>
        </authorList>
    </citation>
    <scope>NUCLEOTIDE SEQUENCE [LARGE SCALE GENOMIC DNA]</scope>
    <source>
        <strain evidence="12 13">DSM 45627</strain>
    </source>
</reference>
<evidence type="ECO:0000256" key="8">
    <source>
        <dbReference type="ARBA" id="ARBA00040894"/>
    </source>
</evidence>
<comment type="catalytic activity">
    <reaction evidence="10">
        <text>an NDP-alpha-D-glucose + (2R)-3-phosphoglycerate = (2R)-2-O-(alpha-D-glucopyranosyl)-3-phospho-glycerate + a ribonucleoside 5'-diphosphate + H(+)</text>
        <dbReference type="Rhea" id="RHEA:47244"/>
        <dbReference type="ChEBI" id="CHEBI:15378"/>
        <dbReference type="ChEBI" id="CHEBI:57930"/>
        <dbReference type="ChEBI" id="CHEBI:58272"/>
        <dbReference type="ChEBI" id="CHEBI:62600"/>
        <dbReference type="ChEBI" id="CHEBI:76533"/>
        <dbReference type="EC" id="2.4.1.266"/>
    </reaction>
    <physiologicalReaction direction="left-to-right" evidence="10">
        <dbReference type="Rhea" id="RHEA:47245"/>
    </physiologicalReaction>
</comment>
<dbReference type="OrthoDB" id="5011697at2"/>
<comment type="similarity">
    <text evidence="3">Belongs to the glycosyltransferase 2 family.</text>
</comment>
<dbReference type="Pfam" id="PF00535">
    <property type="entry name" value="Glycos_transf_2"/>
    <property type="match status" value="1"/>
</dbReference>
<dbReference type="NCBIfam" id="NF010496">
    <property type="entry name" value="PRK13915.1"/>
    <property type="match status" value="1"/>
</dbReference>
<dbReference type="GO" id="GO:0016757">
    <property type="term" value="F:glycosyltransferase activity"/>
    <property type="evidence" value="ECO:0007669"/>
    <property type="project" value="UniProtKB-KW"/>
</dbReference>
<dbReference type="Proteomes" id="UP000186132">
    <property type="component" value="Unassembled WGS sequence"/>
</dbReference>
<feature type="domain" description="Glycosyltransferase 2-like" evidence="11">
    <location>
        <begin position="36"/>
        <end position="147"/>
    </location>
</feature>
<name>A0A1M5UPB1_9ACTN</name>
<protein>
    <recommendedName>
        <fullName evidence="8">Glucosyl-3-phosphoglycerate synthase</fullName>
        <ecNumber evidence="7">2.4.1.266</ecNumber>
    </recommendedName>
</protein>
<dbReference type="SUPFAM" id="SSF53448">
    <property type="entry name" value="Nucleotide-diphospho-sugar transferases"/>
    <property type="match status" value="1"/>
</dbReference>
<evidence type="ECO:0000256" key="3">
    <source>
        <dbReference type="ARBA" id="ARBA00006739"/>
    </source>
</evidence>
<dbReference type="Gene3D" id="3.90.550.10">
    <property type="entry name" value="Spore Coat Polysaccharide Biosynthesis Protein SpsA, Chain A"/>
    <property type="match status" value="1"/>
</dbReference>
<comment type="cofactor">
    <cofactor evidence="1">
        <name>Mn(2+)</name>
        <dbReference type="ChEBI" id="CHEBI:29035"/>
    </cofactor>
</comment>
<organism evidence="12 13">
    <name type="scientific">Jatrophihabitans endophyticus</name>
    <dbReference type="NCBI Taxonomy" id="1206085"/>
    <lineage>
        <taxon>Bacteria</taxon>
        <taxon>Bacillati</taxon>
        <taxon>Actinomycetota</taxon>
        <taxon>Actinomycetes</taxon>
        <taxon>Jatrophihabitantales</taxon>
        <taxon>Jatrophihabitantaceae</taxon>
        <taxon>Jatrophihabitans</taxon>
    </lineage>
</organism>
<evidence type="ECO:0000256" key="2">
    <source>
        <dbReference type="ARBA" id="ARBA00001946"/>
    </source>
</evidence>
<evidence type="ECO:0000256" key="10">
    <source>
        <dbReference type="ARBA" id="ARBA00048997"/>
    </source>
</evidence>
<dbReference type="InterPro" id="IPR029044">
    <property type="entry name" value="Nucleotide-diphossugar_trans"/>
</dbReference>
<dbReference type="EC" id="2.4.1.266" evidence="7"/>
<evidence type="ECO:0000256" key="6">
    <source>
        <dbReference type="ARBA" id="ARBA00022842"/>
    </source>
</evidence>
<keyword evidence="5" id="KW-0808">Transferase</keyword>
<keyword evidence="13" id="KW-1185">Reference proteome</keyword>
<comment type="catalytic activity">
    <reaction evidence="9">
        <text>(2R)-3-phosphoglycerate + UDP-alpha-D-glucose = (2R)-2-O-(alpha-D-glucopyranosyl)-3-phospho-glycerate + UDP + H(+)</text>
        <dbReference type="Rhea" id="RHEA:31319"/>
        <dbReference type="ChEBI" id="CHEBI:15378"/>
        <dbReference type="ChEBI" id="CHEBI:58223"/>
        <dbReference type="ChEBI" id="CHEBI:58272"/>
        <dbReference type="ChEBI" id="CHEBI:58885"/>
        <dbReference type="ChEBI" id="CHEBI:62600"/>
        <dbReference type="EC" id="2.4.1.266"/>
    </reaction>
    <physiologicalReaction direction="left-to-right" evidence="9">
        <dbReference type="Rhea" id="RHEA:31320"/>
    </physiologicalReaction>
</comment>
<dbReference type="InterPro" id="IPR050256">
    <property type="entry name" value="Glycosyltransferase_2"/>
</dbReference>
<dbReference type="PANTHER" id="PTHR48090">
    <property type="entry name" value="UNDECAPRENYL-PHOSPHATE 4-DEOXY-4-FORMAMIDO-L-ARABINOSE TRANSFERASE-RELATED"/>
    <property type="match status" value="1"/>
</dbReference>
<sequence>MHPAAAAWFGRRTSAAADWPVERVARLRAEAGTRVSVVIPARDEAASVGAVVERIRRDLALDHDVVAEVVVMDSLSTDDTAAVARAAGAGVHSVADVRPDLGVHGGKGEALWKSQFVTRGDVCVFVDADLTEWGTHFVTGLLGPLLADPDVRLVKGFYDRVLDDGGRSSTQGGRVTELVARPLLASRWPQLGAVVQPLAGEWAIRRAHFERLPVPTGYGVEFATLVDTVAAAGLDAVAQVDLGSRAHRHQNVHDLGAMALEILTVADRRSFGEREVVPGTIAQFDRAAPGRWRERVVPVDERPPAVSVAGYAPC</sequence>
<keyword evidence="4" id="KW-0328">Glycosyltransferase</keyword>
<dbReference type="RefSeq" id="WP_073392494.1">
    <property type="nucleotide sequence ID" value="NZ_FQVU01000009.1"/>
</dbReference>
<evidence type="ECO:0000313" key="13">
    <source>
        <dbReference type="Proteomes" id="UP000186132"/>
    </source>
</evidence>
<proteinExistence type="inferred from homology"/>
<evidence type="ECO:0000259" key="11">
    <source>
        <dbReference type="Pfam" id="PF00535"/>
    </source>
</evidence>